<dbReference type="SUPFAM" id="SSF100950">
    <property type="entry name" value="NagB/RpiA/CoA transferase-like"/>
    <property type="match status" value="1"/>
</dbReference>
<dbReference type="InterPro" id="IPR037171">
    <property type="entry name" value="NagB/RpiA_transferase-like"/>
</dbReference>
<evidence type="ECO:0000256" key="7">
    <source>
        <dbReference type="RuleBase" id="RU365095"/>
    </source>
</evidence>
<dbReference type="PANTHER" id="PTHR11054">
    <property type="entry name" value="6-PHOSPHOGLUCONOLACTONASE"/>
    <property type="match status" value="1"/>
</dbReference>
<evidence type="ECO:0000256" key="3">
    <source>
        <dbReference type="ARBA" id="ARBA00004961"/>
    </source>
</evidence>
<reference evidence="9 10" key="1">
    <citation type="submission" date="2010-03" db="EMBL/GenBank/DDBJ databases">
        <title>Complete sequence of Sideroxydans lithotrophicus ES-1.</title>
        <authorList>
            <consortium name="US DOE Joint Genome Institute"/>
            <person name="Lucas S."/>
            <person name="Copeland A."/>
            <person name="Lapidus A."/>
            <person name="Cheng J.-F."/>
            <person name="Bruce D."/>
            <person name="Goodwin L."/>
            <person name="Pitluck S."/>
            <person name="Munk A.C."/>
            <person name="Detter J.C."/>
            <person name="Han C."/>
            <person name="Tapia R."/>
            <person name="Larimer F."/>
            <person name="Land M."/>
            <person name="Hauser L."/>
            <person name="Kyrpides N."/>
            <person name="Ivanova N."/>
            <person name="Emerson D."/>
            <person name="Woyke T."/>
        </authorList>
    </citation>
    <scope>NUCLEOTIDE SEQUENCE [LARGE SCALE GENOMIC DNA]</scope>
    <source>
        <strain evidence="9 10">ES-1</strain>
    </source>
</reference>
<dbReference type="Pfam" id="PF01182">
    <property type="entry name" value="Glucosamine_iso"/>
    <property type="match status" value="1"/>
</dbReference>
<evidence type="ECO:0000313" key="9">
    <source>
        <dbReference type="EMBL" id="ADE10634.1"/>
    </source>
</evidence>
<dbReference type="UniPathway" id="UPA00115">
    <property type="reaction ID" value="UER00409"/>
</dbReference>
<dbReference type="STRING" id="580332.Slit_0393"/>
<dbReference type="EC" id="3.1.1.31" evidence="5 7"/>
<evidence type="ECO:0000256" key="6">
    <source>
        <dbReference type="ARBA" id="ARBA00020337"/>
    </source>
</evidence>
<name>D5CM20_SIDLE</name>
<evidence type="ECO:0000256" key="2">
    <source>
        <dbReference type="ARBA" id="ARBA00002681"/>
    </source>
</evidence>
<organism evidence="9 10">
    <name type="scientific">Sideroxydans lithotrophicus (strain ES-1)</name>
    <dbReference type="NCBI Taxonomy" id="580332"/>
    <lineage>
        <taxon>Bacteria</taxon>
        <taxon>Pseudomonadati</taxon>
        <taxon>Pseudomonadota</taxon>
        <taxon>Betaproteobacteria</taxon>
        <taxon>Nitrosomonadales</taxon>
        <taxon>Gallionellaceae</taxon>
        <taxon>Sideroxydans</taxon>
    </lineage>
</organism>
<dbReference type="AlphaFoldDB" id="D5CM20"/>
<proteinExistence type="inferred from homology"/>
<dbReference type="HOGENOM" id="CLU_053947_2_0_4"/>
<evidence type="ECO:0000313" key="10">
    <source>
        <dbReference type="Proteomes" id="UP000001625"/>
    </source>
</evidence>
<dbReference type="NCBIfam" id="TIGR01198">
    <property type="entry name" value="pgl"/>
    <property type="match status" value="1"/>
</dbReference>
<comment type="similarity">
    <text evidence="4 7">Belongs to the glucosamine/galactosamine-6-phosphate isomerase family. 6-phosphogluconolactonase subfamily.</text>
</comment>
<comment type="catalytic activity">
    <reaction evidence="1 7">
        <text>6-phospho-D-glucono-1,5-lactone + H2O = 6-phospho-D-gluconate + H(+)</text>
        <dbReference type="Rhea" id="RHEA:12556"/>
        <dbReference type="ChEBI" id="CHEBI:15377"/>
        <dbReference type="ChEBI" id="CHEBI:15378"/>
        <dbReference type="ChEBI" id="CHEBI:57955"/>
        <dbReference type="ChEBI" id="CHEBI:58759"/>
        <dbReference type="EC" id="3.1.1.31"/>
    </reaction>
</comment>
<dbReference type="eggNOG" id="COG0363">
    <property type="taxonomic scope" value="Bacteria"/>
</dbReference>
<dbReference type="CDD" id="cd01400">
    <property type="entry name" value="6PGL"/>
    <property type="match status" value="1"/>
</dbReference>
<sequence length="228" mass="25191">MTALQTCRWHEFANRTQLEQAARRFILEIAERAIATHGAFRIALAGGNTPRYVYQSLRTAETDWSAWHIYFGDERCLPAKSPDRNSRMAQTMWLDYVNIPRQQIHPIPGELGPETAAASYAQLIADIDEFDLVLLGLGEDGHTASLFPGAAWEKGTALPTVIPIHDSPKPPLQRVSLSPARLSHATCVMYLVSGENKREAVIKWRAGIDIPASRITPAGGVDIFSSIC</sequence>
<dbReference type="InterPro" id="IPR039104">
    <property type="entry name" value="6PGL"/>
</dbReference>
<dbReference type="GO" id="GO:0005975">
    <property type="term" value="P:carbohydrate metabolic process"/>
    <property type="evidence" value="ECO:0007669"/>
    <property type="project" value="UniProtKB-UniRule"/>
</dbReference>
<dbReference type="GO" id="GO:0017057">
    <property type="term" value="F:6-phosphogluconolactonase activity"/>
    <property type="evidence" value="ECO:0007669"/>
    <property type="project" value="UniProtKB-UniRule"/>
</dbReference>
<dbReference type="GO" id="GO:0006098">
    <property type="term" value="P:pentose-phosphate shunt"/>
    <property type="evidence" value="ECO:0007669"/>
    <property type="project" value="UniProtKB-UniPathway"/>
</dbReference>
<evidence type="ECO:0000259" key="8">
    <source>
        <dbReference type="Pfam" id="PF01182"/>
    </source>
</evidence>
<gene>
    <name evidence="7" type="primary">pgl</name>
    <name evidence="9" type="ordered locus">Slit_0393</name>
</gene>
<keyword evidence="7" id="KW-0378">Hydrolase</keyword>
<dbReference type="Proteomes" id="UP000001625">
    <property type="component" value="Chromosome"/>
</dbReference>
<accession>D5CM20</accession>
<dbReference type="Gene3D" id="3.40.50.1360">
    <property type="match status" value="1"/>
</dbReference>
<dbReference type="EMBL" id="CP001965">
    <property type="protein sequence ID" value="ADE10634.1"/>
    <property type="molecule type" value="Genomic_DNA"/>
</dbReference>
<dbReference type="OrthoDB" id="9810967at2"/>
<dbReference type="InterPro" id="IPR005900">
    <property type="entry name" value="6-phosphogluconolactonase_DevB"/>
</dbReference>
<evidence type="ECO:0000256" key="4">
    <source>
        <dbReference type="ARBA" id="ARBA00010662"/>
    </source>
</evidence>
<evidence type="ECO:0000256" key="5">
    <source>
        <dbReference type="ARBA" id="ARBA00013198"/>
    </source>
</evidence>
<comment type="function">
    <text evidence="2 7">Hydrolysis of 6-phosphogluconolactone to 6-phosphogluconate.</text>
</comment>
<feature type="domain" description="Glucosamine/galactosamine-6-phosphate isomerase" evidence="8">
    <location>
        <begin position="14"/>
        <end position="219"/>
    </location>
</feature>
<keyword evidence="10" id="KW-1185">Reference proteome</keyword>
<dbReference type="PANTHER" id="PTHR11054:SF0">
    <property type="entry name" value="6-PHOSPHOGLUCONOLACTONASE"/>
    <property type="match status" value="1"/>
</dbReference>
<protein>
    <recommendedName>
        <fullName evidence="6 7">6-phosphogluconolactonase</fullName>
        <shortName evidence="7">6PGL</shortName>
        <ecNumber evidence="5 7">3.1.1.31</ecNumber>
    </recommendedName>
</protein>
<dbReference type="InterPro" id="IPR006148">
    <property type="entry name" value="Glc/Gal-6P_isomerase"/>
</dbReference>
<evidence type="ECO:0000256" key="1">
    <source>
        <dbReference type="ARBA" id="ARBA00000832"/>
    </source>
</evidence>
<comment type="pathway">
    <text evidence="3 7">Carbohydrate degradation; pentose phosphate pathway; D-ribulose 5-phosphate from D-glucose 6-phosphate (oxidative stage): step 2/3.</text>
</comment>
<dbReference type="RefSeq" id="WP_013028533.1">
    <property type="nucleotide sequence ID" value="NC_013959.1"/>
</dbReference>
<dbReference type="KEGG" id="slt:Slit_0393"/>